<reference evidence="2 3" key="1">
    <citation type="journal article" date="2018" name="Nat. Biotechnol.">
        <title>A standardized bacterial taxonomy based on genome phylogeny substantially revises the tree of life.</title>
        <authorList>
            <person name="Parks D.H."/>
            <person name="Chuvochina M."/>
            <person name="Waite D.W."/>
            <person name="Rinke C."/>
            <person name="Skarshewski A."/>
            <person name="Chaumeil P.A."/>
            <person name="Hugenholtz P."/>
        </authorList>
    </citation>
    <scope>NUCLEOTIDE SEQUENCE [LARGE SCALE GENOMIC DNA]</scope>
    <source>
        <strain evidence="2">UBA12529</strain>
    </source>
</reference>
<evidence type="ECO:0000259" key="1">
    <source>
        <dbReference type="Pfam" id="PF13372"/>
    </source>
</evidence>
<proteinExistence type="predicted"/>
<sequence length="462" mass="53696">MRKALFSFLFLWFLLLTPGFGLGLDHEFGGSVRLRYELWDNIVSMGYQNLTKNTNKDRNFFRLRIQAWDKITFNNSTSLYVRLATEPKYHMGPNYLILKDNQERRHFDQDEIFVDNLYIDLKKPFGLPVNFRIGRQDFLGKDMYGEGFLISEGTPNDGSRSFYFNALKATLLFSPKHTVDLVFVSNPQRDVYLPVIHPSYDDGKNINYIEHKKRLTASNERGFWVYGRHTLSEALKVEPYYIYKKEEKSQVISTSSYIHTVGFRAVYKIGSYTLRGEIAKQWGEYHNDTDRSGLGGYVFLTRKFEKCPVKPEVEIGYVYLSGDDPKTKKNEGFNPLFSRAPLWNELLFYTYIYETSSKGGPIPGYWTNLKAPMITVKLHPFTNTELKISYQKLLADEKATSSPKDMFGNGKNRGDLLALLLSHKFNNQLSGLLQYEVLNPGDFYYDDSHTANFFRAQLLYQF</sequence>
<dbReference type="AlphaFoldDB" id="A0A3B8N2X2"/>
<gene>
    <name evidence="2" type="ORF">DCE01_01810</name>
</gene>
<evidence type="ECO:0000313" key="2">
    <source>
        <dbReference type="EMBL" id="HAA83519.1"/>
    </source>
</evidence>
<accession>A0A3B8N2X2</accession>
<dbReference type="RefSeq" id="WP_273011948.1">
    <property type="nucleotide sequence ID" value="NZ_DAINLL010000040.1"/>
</dbReference>
<dbReference type="Proteomes" id="UP000257240">
    <property type="component" value="Unassembled WGS sequence"/>
</dbReference>
<dbReference type="Pfam" id="PF13372">
    <property type="entry name" value="Alginate_exp"/>
    <property type="match status" value="1"/>
</dbReference>
<organism evidence="2 3">
    <name type="scientific">Thermodesulfobacterium commune</name>
    <dbReference type="NCBI Taxonomy" id="1741"/>
    <lineage>
        <taxon>Bacteria</taxon>
        <taxon>Pseudomonadati</taxon>
        <taxon>Thermodesulfobacteriota</taxon>
        <taxon>Thermodesulfobacteria</taxon>
        <taxon>Thermodesulfobacteriales</taxon>
        <taxon>Thermodesulfobacteriaceae</taxon>
        <taxon>Thermodesulfobacterium</taxon>
    </lineage>
</organism>
<dbReference type="InterPro" id="IPR025388">
    <property type="entry name" value="Alginate_export_dom"/>
</dbReference>
<protein>
    <recommendedName>
        <fullName evidence="1">Alginate export domain-containing protein</fullName>
    </recommendedName>
</protein>
<dbReference type="Gene3D" id="2.40.160.100">
    <property type="match status" value="1"/>
</dbReference>
<evidence type="ECO:0000313" key="3">
    <source>
        <dbReference type="Proteomes" id="UP000257240"/>
    </source>
</evidence>
<dbReference type="InterPro" id="IPR053728">
    <property type="entry name" value="Alginate_Permeability_Chnl"/>
</dbReference>
<comment type="caution">
    <text evidence="2">The sequence shown here is derived from an EMBL/GenBank/DDBJ whole genome shotgun (WGS) entry which is preliminary data.</text>
</comment>
<name>A0A3B8N2X2_9BACT</name>
<dbReference type="EMBL" id="DLVE01000024">
    <property type="protein sequence ID" value="HAA83519.1"/>
    <property type="molecule type" value="Genomic_DNA"/>
</dbReference>
<dbReference type="SUPFAM" id="SSF56935">
    <property type="entry name" value="Porins"/>
    <property type="match status" value="1"/>
</dbReference>
<feature type="domain" description="Alginate export" evidence="1">
    <location>
        <begin position="225"/>
        <end position="447"/>
    </location>
</feature>